<evidence type="ECO:0000259" key="2">
    <source>
        <dbReference type="PROSITE" id="PS51736"/>
    </source>
</evidence>
<organism evidence="4 5">
    <name type="scientific">Methylobacterium brachiatum</name>
    <dbReference type="NCBI Taxonomy" id="269660"/>
    <lineage>
        <taxon>Bacteria</taxon>
        <taxon>Pseudomonadati</taxon>
        <taxon>Pseudomonadota</taxon>
        <taxon>Alphaproteobacteria</taxon>
        <taxon>Hyphomicrobiales</taxon>
        <taxon>Methylobacteriaceae</taxon>
        <taxon>Methylobacterium</taxon>
    </lineage>
</organism>
<dbReference type="Gene3D" id="3.90.1750.20">
    <property type="entry name" value="Putative Large Serine Recombinase, Chain B, Domain 2"/>
    <property type="match status" value="1"/>
</dbReference>
<dbReference type="InterPro" id="IPR050639">
    <property type="entry name" value="SSR_resolvase"/>
</dbReference>
<dbReference type="GO" id="GO:0000150">
    <property type="term" value="F:DNA strand exchange activity"/>
    <property type="evidence" value="ECO:0007669"/>
    <property type="project" value="InterPro"/>
</dbReference>
<feature type="domain" description="Recombinase" evidence="3">
    <location>
        <begin position="185"/>
        <end position="314"/>
    </location>
</feature>
<dbReference type="InterPro" id="IPR011109">
    <property type="entry name" value="DNA_bind_recombinase_dom"/>
</dbReference>
<sequence length="689" mass="76139">MSNNDPPMGRAAARHVSHAWVTPRRSGPVPSKPDDRRAGVYKRYSTLGQKETSIERQHEVCLAYIEQTGRSLASDHADRGRSGASTVGRAGLEAMLRDAKEGLFGILVIEHVDRLARDLGIAANVFKTLQRLGIAIHVPGRGALSLTDLAVQAMMGDEYRKDFIERSQYGIREMAREGRFPSGPCFGYRAVPGKPGVCEKDPVTSEVVKRIFAMRADGVTYRAISGMLHREGVRSHRGGRITSQGVEGMLRNARYIGLLFHNRTQTVKDPDSGSKKVHVRPRDEWIVTEVPEARIVEQEVWDRVRAIQASQVSHAFEPKEERASYLLSGRVACPECGRWMNAGRTHRNKYWKCTEAYVYDTCAHTRTYSVTGLDGLVLETVAEELADPAFAEAYAESYNEERAKAGSGDSGQRSRMEHRVRMLTRKLDRSLDREFGDGCVNPRVVAWRGRAEAELQVAEAELAALRPAAPLAVDRGRTTALREAILGLSLDAPFRPRDDAGLRLAAAVRQLVARVDVRPGARGRFDADVVLRFGSLIGLVDDADVVTRTVTKGCLRTNAGHHVHRAAPAGGRGDWRPLTDAEWDAVRSLLPAASFTRYVHQGADPRPTLDALMCVILTGRGWRPASEAAAGGGHLKTRYRAGCLLRSKEWPSIAGALADVNPPLFGDVPEMSRAFVDWSWLMDKRLRRP</sequence>
<dbReference type="PANTHER" id="PTHR30461">
    <property type="entry name" value="DNA-INVERTASE FROM LAMBDOID PROPHAGE"/>
    <property type="match status" value="1"/>
</dbReference>
<evidence type="ECO:0000259" key="3">
    <source>
        <dbReference type="PROSITE" id="PS51737"/>
    </source>
</evidence>
<dbReference type="AlphaFoldDB" id="A0AAJ1TK94"/>
<dbReference type="PROSITE" id="PS51737">
    <property type="entry name" value="RECOMBINASE_DNA_BIND"/>
    <property type="match status" value="1"/>
</dbReference>
<feature type="domain" description="Resolvase/invertase-type recombinase catalytic" evidence="2">
    <location>
        <begin position="37"/>
        <end position="191"/>
    </location>
</feature>
<comment type="caution">
    <text evidence="4">The sequence shown here is derived from an EMBL/GenBank/DDBJ whole genome shotgun (WGS) entry which is preliminary data.</text>
</comment>
<dbReference type="Pfam" id="PF07508">
    <property type="entry name" value="Recombinase"/>
    <property type="match status" value="1"/>
</dbReference>
<dbReference type="EMBL" id="JAUSWL010000002">
    <property type="protein sequence ID" value="MDQ0542510.1"/>
    <property type="molecule type" value="Genomic_DNA"/>
</dbReference>
<accession>A0AAJ1TK94</accession>
<reference evidence="4" key="1">
    <citation type="submission" date="2023-07" db="EMBL/GenBank/DDBJ databases">
        <title>Genomic Encyclopedia of Type Strains, Phase IV (KMG-IV): sequencing the most valuable type-strain genomes for metagenomic binning, comparative biology and taxonomic classification.</title>
        <authorList>
            <person name="Goeker M."/>
        </authorList>
    </citation>
    <scope>NUCLEOTIDE SEQUENCE</scope>
    <source>
        <strain evidence="4">DSM 19569</strain>
    </source>
</reference>
<dbReference type="CDD" id="cd00338">
    <property type="entry name" value="Ser_Recombinase"/>
    <property type="match status" value="1"/>
</dbReference>
<gene>
    <name evidence="4" type="ORF">QO001_001428</name>
</gene>
<protein>
    <submittedName>
        <fullName evidence="4">DNA invertase Pin-like site-specific DNA recombinase</fullName>
    </submittedName>
</protein>
<evidence type="ECO:0000256" key="1">
    <source>
        <dbReference type="SAM" id="MobiDB-lite"/>
    </source>
</evidence>
<dbReference type="InterPro" id="IPR036162">
    <property type="entry name" value="Resolvase-like_N_sf"/>
</dbReference>
<proteinExistence type="predicted"/>
<dbReference type="Pfam" id="PF00239">
    <property type="entry name" value="Resolvase"/>
    <property type="match status" value="1"/>
</dbReference>
<name>A0AAJ1TK94_9HYPH</name>
<dbReference type="PANTHER" id="PTHR30461:SF23">
    <property type="entry name" value="DNA RECOMBINASE-RELATED"/>
    <property type="match status" value="1"/>
</dbReference>
<dbReference type="InterPro" id="IPR006119">
    <property type="entry name" value="Resolv_N"/>
</dbReference>
<evidence type="ECO:0000313" key="4">
    <source>
        <dbReference type="EMBL" id="MDQ0542510.1"/>
    </source>
</evidence>
<dbReference type="GO" id="GO:0003677">
    <property type="term" value="F:DNA binding"/>
    <property type="evidence" value="ECO:0007669"/>
    <property type="project" value="InterPro"/>
</dbReference>
<dbReference type="SUPFAM" id="SSF53041">
    <property type="entry name" value="Resolvase-like"/>
    <property type="match status" value="1"/>
</dbReference>
<feature type="region of interest" description="Disordered" evidence="1">
    <location>
        <begin position="1"/>
        <end position="37"/>
    </location>
</feature>
<dbReference type="SMART" id="SM00857">
    <property type="entry name" value="Resolvase"/>
    <property type="match status" value="1"/>
</dbReference>
<dbReference type="Proteomes" id="UP001223420">
    <property type="component" value="Unassembled WGS sequence"/>
</dbReference>
<dbReference type="InterPro" id="IPR025827">
    <property type="entry name" value="Zn_ribbon_recom_dom"/>
</dbReference>
<dbReference type="RefSeq" id="WP_230365808.1">
    <property type="nucleotide sequence ID" value="NZ_JAJALK010000003.1"/>
</dbReference>
<dbReference type="Gene3D" id="3.40.50.1390">
    <property type="entry name" value="Resolvase, N-terminal catalytic domain"/>
    <property type="match status" value="1"/>
</dbReference>
<dbReference type="Pfam" id="PF13408">
    <property type="entry name" value="Zn_ribbon_recom"/>
    <property type="match status" value="1"/>
</dbReference>
<dbReference type="InterPro" id="IPR038109">
    <property type="entry name" value="DNA_bind_recomb_sf"/>
</dbReference>
<evidence type="ECO:0000313" key="5">
    <source>
        <dbReference type="Proteomes" id="UP001223420"/>
    </source>
</evidence>
<dbReference type="PROSITE" id="PS51736">
    <property type="entry name" value="RECOMBINASES_3"/>
    <property type="match status" value="1"/>
</dbReference>